<gene>
    <name evidence="14" type="primary">fliF</name>
    <name evidence="14" type="ORF">G3T37_07365</name>
</gene>
<evidence type="ECO:0000313" key="14">
    <source>
        <dbReference type="EMBL" id="NEM91173.1"/>
    </source>
</evidence>
<feature type="transmembrane region" description="Helical" evidence="11">
    <location>
        <begin position="421"/>
        <end position="445"/>
    </location>
</feature>
<evidence type="ECO:0000256" key="10">
    <source>
        <dbReference type="SAM" id="MobiDB-lite"/>
    </source>
</evidence>
<evidence type="ECO:0000256" key="9">
    <source>
        <dbReference type="PIRNR" id="PIRNR004862"/>
    </source>
</evidence>
<keyword evidence="14" id="KW-0282">Flagellum</keyword>
<evidence type="ECO:0000259" key="12">
    <source>
        <dbReference type="Pfam" id="PF01514"/>
    </source>
</evidence>
<comment type="subcellular location">
    <subcellularLocation>
        <location evidence="1 9">Bacterial flagellum basal body</location>
    </subcellularLocation>
    <subcellularLocation>
        <location evidence="2">Cell membrane</location>
        <topology evidence="2">Multi-pass membrane protein</topology>
    </subcellularLocation>
</comment>
<comment type="caution">
    <text evidence="14">The sequence shown here is derived from an EMBL/GenBank/DDBJ whole genome shotgun (WGS) entry which is preliminary data.</text>
</comment>
<evidence type="ECO:0000256" key="11">
    <source>
        <dbReference type="SAM" id="Phobius"/>
    </source>
</evidence>
<feature type="domain" description="Flagellar M-ring N-terminal" evidence="12">
    <location>
        <begin position="46"/>
        <end position="220"/>
    </location>
</feature>
<comment type="function">
    <text evidence="9">The M ring may be actively involved in energy transduction.</text>
</comment>
<evidence type="ECO:0000256" key="7">
    <source>
        <dbReference type="ARBA" id="ARBA00023136"/>
    </source>
</evidence>
<feature type="compositionally biased region" description="Low complexity" evidence="10">
    <location>
        <begin position="291"/>
        <end position="303"/>
    </location>
</feature>
<evidence type="ECO:0000259" key="13">
    <source>
        <dbReference type="Pfam" id="PF08345"/>
    </source>
</evidence>
<dbReference type="PIRSF" id="PIRSF004862">
    <property type="entry name" value="FliF"/>
    <property type="match status" value="1"/>
</dbReference>
<evidence type="ECO:0000313" key="15">
    <source>
        <dbReference type="Proteomes" id="UP000479756"/>
    </source>
</evidence>
<dbReference type="GO" id="GO:0003774">
    <property type="term" value="F:cytoskeletal motor activity"/>
    <property type="evidence" value="ECO:0007669"/>
    <property type="project" value="InterPro"/>
</dbReference>
<feature type="transmembrane region" description="Helical" evidence="11">
    <location>
        <begin position="21"/>
        <end position="45"/>
    </location>
</feature>
<dbReference type="PANTHER" id="PTHR30046:SF0">
    <property type="entry name" value="FLAGELLAR M-RING PROTEIN"/>
    <property type="match status" value="1"/>
</dbReference>
<keyword evidence="15" id="KW-1185">Reference proteome</keyword>
<proteinExistence type="inferred from homology"/>
<feature type="region of interest" description="Disordered" evidence="10">
    <location>
        <begin position="272"/>
        <end position="303"/>
    </location>
</feature>
<feature type="domain" description="Flagellar M-ring C-terminal" evidence="13">
    <location>
        <begin position="249"/>
        <end position="397"/>
    </location>
</feature>
<dbReference type="InterPro" id="IPR045851">
    <property type="entry name" value="AMP-bd_C_sf"/>
</dbReference>
<keyword evidence="14" id="KW-0966">Cell projection</keyword>
<evidence type="ECO:0000256" key="4">
    <source>
        <dbReference type="ARBA" id="ARBA00022475"/>
    </source>
</evidence>
<dbReference type="Proteomes" id="UP000479756">
    <property type="component" value="Unassembled WGS sequence"/>
</dbReference>
<evidence type="ECO:0000256" key="3">
    <source>
        <dbReference type="ARBA" id="ARBA00007971"/>
    </source>
</evidence>
<sequence>MPAAINTTLRRLASAIREFTVAQRTIAIIGVIAIVVAAIALTAWLSKPSYSPLFSGLNGSDAQALVTQLQADGVQYELADGGSTILVPDANVNAERVKAAAAGLPSLKQGGYALLDKLGVTSSQWQEDVTYKRALEGELASTLEAMAGVQTASVRLAIPAQTVFTSQKQDPTASVFIQPQGGVTLTSDQVAAITHLTASSVPGLTPANVSVISADGTVLSASGTDATASTDKTTSAYQESVRTNVQNMLDRVLGVGNSSVVVAATLSNQTSQRVEKSYSIPTNAPAINEQSSTETYSGSGSAGATGVLGPDNIAVPSGTASGGAFVSTSGTKNNALDSVTQTSDIPAGAVTRQTVSVAVNSRVVKGVSAATITALVNSAAGIDPTRGDAVAVQMVAFPKATATAAAIALRQQQAAEGQANLVKIITTAVTVLGVLLALFMVLFMVGRMSRRRESTPIDLGELGVTSGGPGGFPGMFGSEQLAAPAPTRQLETPNTAALIGELPAPGSLDQMRADIDRLAETNPQRAADALRTLMDERAGV</sequence>
<keyword evidence="14" id="KW-0969">Cilium</keyword>
<dbReference type="InterPro" id="IPR006182">
    <property type="entry name" value="FliF_N_dom"/>
</dbReference>
<dbReference type="EMBL" id="JAAGWZ010000002">
    <property type="protein sequence ID" value="NEM91173.1"/>
    <property type="molecule type" value="Genomic_DNA"/>
</dbReference>
<comment type="similarity">
    <text evidence="3 9">Belongs to the FliF family.</text>
</comment>
<dbReference type="InterPro" id="IPR043427">
    <property type="entry name" value="YscJ/FliF"/>
</dbReference>
<evidence type="ECO:0000256" key="5">
    <source>
        <dbReference type="ARBA" id="ARBA00022692"/>
    </source>
</evidence>
<dbReference type="GO" id="GO:0071973">
    <property type="term" value="P:bacterial-type flagellum-dependent cell motility"/>
    <property type="evidence" value="ECO:0007669"/>
    <property type="project" value="InterPro"/>
</dbReference>
<evidence type="ECO:0000256" key="2">
    <source>
        <dbReference type="ARBA" id="ARBA00004651"/>
    </source>
</evidence>
<dbReference type="AlphaFoldDB" id="A0A7C9PMR4"/>
<dbReference type="Pfam" id="PF01514">
    <property type="entry name" value="YscJ_FliF"/>
    <property type="match status" value="1"/>
</dbReference>
<keyword evidence="6 11" id="KW-1133">Transmembrane helix</keyword>
<dbReference type="GO" id="GO:0005886">
    <property type="term" value="C:plasma membrane"/>
    <property type="evidence" value="ECO:0007669"/>
    <property type="project" value="UniProtKB-SubCell"/>
</dbReference>
<evidence type="ECO:0000256" key="6">
    <source>
        <dbReference type="ARBA" id="ARBA00022989"/>
    </source>
</evidence>
<name>A0A7C9PMR4_9MICO</name>
<dbReference type="PANTHER" id="PTHR30046">
    <property type="entry name" value="FLAGELLAR M-RING PROTEIN"/>
    <property type="match status" value="1"/>
</dbReference>
<dbReference type="GO" id="GO:0009431">
    <property type="term" value="C:bacterial-type flagellum basal body, MS ring"/>
    <property type="evidence" value="ECO:0007669"/>
    <property type="project" value="InterPro"/>
</dbReference>
<dbReference type="InterPro" id="IPR000067">
    <property type="entry name" value="FlgMring_FliF"/>
</dbReference>
<dbReference type="RefSeq" id="WP_163472855.1">
    <property type="nucleotide sequence ID" value="NZ_JAAGWZ010000002.1"/>
</dbReference>
<keyword evidence="4" id="KW-1003">Cell membrane</keyword>
<evidence type="ECO:0000256" key="8">
    <source>
        <dbReference type="ARBA" id="ARBA00023143"/>
    </source>
</evidence>
<keyword evidence="7 11" id="KW-0472">Membrane</keyword>
<dbReference type="NCBIfam" id="TIGR00206">
    <property type="entry name" value="fliF"/>
    <property type="match status" value="1"/>
</dbReference>
<dbReference type="Gene3D" id="3.30.300.30">
    <property type="match status" value="1"/>
</dbReference>
<accession>A0A7C9PMR4</accession>
<reference evidence="14 15" key="1">
    <citation type="journal article" date="2014" name="Int. J. Syst. Evol. Microbiol.">
        <title>Description of Galbitalea soli gen. nov., sp. nov., and Frondihabitans sucicola sp. nov.</title>
        <authorList>
            <person name="Kim S.J."/>
            <person name="Lim J.M."/>
            <person name="Ahn J.H."/>
            <person name="Weon H.Y."/>
            <person name="Hamada M."/>
            <person name="Suzuki K."/>
            <person name="Ahn T.Y."/>
            <person name="Kwon S.W."/>
        </authorList>
    </citation>
    <scope>NUCLEOTIDE SEQUENCE [LARGE SCALE GENOMIC DNA]</scope>
    <source>
        <strain evidence="14 15">NBRC 108727</strain>
    </source>
</reference>
<dbReference type="InterPro" id="IPR013556">
    <property type="entry name" value="Flag_M-ring_C"/>
</dbReference>
<protein>
    <recommendedName>
        <fullName evidence="9">Flagellar M-ring protein</fullName>
    </recommendedName>
</protein>
<keyword evidence="5 11" id="KW-0812">Transmembrane</keyword>
<dbReference type="PRINTS" id="PR01009">
    <property type="entry name" value="FLGMRINGFLIF"/>
</dbReference>
<organism evidence="14 15">
    <name type="scientific">Galbitalea soli</name>
    <dbReference type="NCBI Taxonomy" id="1268042"/>
    <lineage>
        <taxon>Bacteria</taxon>
        <taxon>Bacillati</taxon>
        <taxon>Actinomycetota</taxon>
        <taxon>Actinomycetes</taxon>
        <taxon>Micrococcales</taxon>
        <taxon>Microbacteriaceae</taxon>
        <taxon>Galbitalea</taxon>
    </lineage>
</organism>
<keyword evidence="8 9" id="KW-0975">Bacterial flagellum</keyword>
<evidence type="ECO:0000256" key="1">
    <source>
        <dbReference type="ARBA" id="ARBA00004117"/>
    </source>
</evidence>
<dbReference type="Pfam" id="PF08345">
    <property type="entry name" value="YscJ_FliF_C"/>
    <property type="match status" value="1"/>
</dbReference>